<evidence type="ECO:0000256" key="2">
    <source>
        <dbReference type="ARBA" id="ARBA00022837"/>
    </source>
</evidence>
<evidence type="ECO:0000313" key="4">
    <source>
        <dbReference type="EMBL" id="CAD8485135.1"/>
    </source>
</evidence>
<organism evidence="4">
    <name type="scientific">Hanusia phi</name>
    <dbReference type="NCBI Taxonomy" id="3032"/>
    <lineage>
        <taxon>Eukaryota</taxon>
        <taxon>Cryptophyceae</taxon>
        <taxon>Pyrenomonadales</taxon>
        <taxon>Geminigeraceae</taxon>
        <taxon>Hanusia</taxon>
    </lineage>
</organism>
<evidence type="ECO:0000256" key="1">
    <source>
        <dbReference type="ARBA" id="ARBA00022723"/>
    </source>
</evidence>
<reference evidence="4" key="1">
    <citation type="submission" date="2021-01" db="EMBL/GenBank/DDBJ databases">
        <authorList>
            <person name="Corre E."/>
            <person name="Pelletier E."/>
            <person name="Niang G."/>
            <person name="Scheremetjew M."/>
            <person name="Finn R."/>
            <person name="Kale V."/>
            <person name="Holt S."/>
            <person name="Cochrane G."/>
            <person name="Meng A."/>
            <person name="Brown T."/>
            <person name="Cohen L."/>
        </authorList>
    </citation>
    <scope>NUCLEOTIDE SEQUENCE</scope>
    <source>
        <strain evidence="4">CCMP325</strain>
    </source>
</reference>
<keyword evidence="1" id="KW-0479">Metal-binding</keyword>
<dbReference type="PANTHER" id="PTHR45911">
    <property type="entry name" value="C2 DOMAIN-CONTAINING PROTEIN"/>
    <property type="match status" value="1"/>
</dbReference>
<dbReference type="CDD" id="cd00030">
    <property type="entry name" value="C2"/>
    <property type="match status" value="1"/>
</dbReference>
<gene>
    <name evidence="4" type="ORF">HPHI1048_LOCUS11031</name>
</gene>
<dbReference type="EMBL" id="HBEO01016181">
    <property type="protein sequence ID" value="CAD8485135.1"/>
    <property type="molecule type" value="Transcribed_RNA"/>
</dbReference>
<sequence>MNLLQINVLDEQKRIADVLESMAIKTFGSVPEHKRSLLKPSPNAARRLGELHVTIVSASGLPRMDLIRSCDPYCVLYIDGHGDQPTHTTATIPKTTTPHWNEKCVWDLYSDSRMVTISVWDRDNVTKDDLIGTVLVDLRDLEPNSFGKQLDLRVTNARRAKRLRNAKLQVIFQRQKEGEALDPIQEEGGDLVEPINGSAKDEYGGIVTPATNGVVYENAGAGEGAGDISTDLDKLTDDILNLSDM</sequence>
<feature type="domain" description="C2" evidence="3">
    <location>
        <begin position="32"/>
        <end position="151"/>
    </location>
</feature>
<dbReference type="PROSITE" id="PS50004">
    <property type="entry name" value="C2"/>
    <property type="match status" value="1"/>
</dbReference>
<dbReference type="PANTHER" id="PTHR45911:SF4">
    <property type="entry name" value="MULTIPLE C2 AND TRANSMEMBRANE DOMAIN-CONTAINING PROTEIN"/>
    <property type="match status" value="1"/>
</dbReference>
<protein>
    <recommendedName>
        <fullName evidence="3">C2 domain-containing protein</fullName>
    </recommendedName>
</protein>
<dbReference type="Gene3D" id="2.60.40.150">
    <property type="entry name" value="C2 domain"/>
    <property type="match status" value="1"/>
</dbReference>
<dbReference type="InterPro" id="IPR000008">
    <property type="entry name" value="C2_dom"/>
</dbReference>
<dbReference type="SUPFAM" id="SSF49562">
    <property type="entry name" value="C2 domain (Calcium/lipid-binding domain, CaLB)"/>
    <property type="match status" value="1"/>
</dbReference>
<dbReference type="SMART" id="SM00239">
    <property type="entry name" value="C2"/>
    <property type="match status" value="1"/>
</dbReference>
<dbReference type="AlphaFoldDB" id="A0A7S0EH92"/>
<name>A0A7S0EH92_9CRYP</name>
<accession>A0A7S0EH92</accession>
<evidence type="ECO:0000259" key="3">
    <source>
        <dbReference type="PROSITE" id="PS50004"/>
    </source>
</evidence>
<dbReference type="GO" id="GO:0016020">
    <property type="term" value="C:membrane"/>
    <property type="evidence" value="ECO:0007669"/>
    <property type="project" value="TreeGrafter"/>
</dbReference>
<keyword evidence="2" id="KW-0106">Calcium</keyword>
<dbReference type="Pfam" id="PF00168">
    <property type="entry name" value="C2"/>
    <property type="match status" value="1"/>
</dbReference>
<dbReference type="GO" id="GO:0005509">
    <property type="term" value="F:calcium ion binding"/>
    <property type="evidence" value="ECO:0007669"/>
    <property type="project" value="TreeGrafter"/>
</dbReference>
<proteinExistence type="predicted"/>
<dbReference type="InterPro" id="IPR035892">
    <property type="entry name" value="C2_domain_sf"/>
</dbReference>